<accession>A0A0M9BJQ7</accession>
<keyword evidence="2" id="KW-1185">Reference proteome</keyword>
<sequence>MPYLDNYYLDNYGMDGFPKAVEATSLTPSILSAGSTWQSGINGVGTIITMVPTGTRVISIAPISNSARLSVGYSGGGNVLITLGLEDAKGVVWFLNNSSATDGVPNISHSHVIVKTDDSALAGWVVGNYNPSSSGWQQSFVSKPAAFDPDAGPMKLGLSVRGNFGTAFGSLYMQNFRVDTA</sequence>
<evidence type="ECO:0000313" key="2">
    <source>
        <dbReference type="Proteomes" id="UP000037688"/>
    </source>
</evidence>
<dbReference type="OrthoDB" id="9938332at2"/>
<name>A0A0M9BJQ7_9BACL</name>
<evidence type="ECO:0000313" key="1">
    <source>
        <dbReference type="EMBL" id="KOY13740.1"/>
    </source>
</evidence>
<comment type="caution">
    <text evidence="1">The sequence shown here is derived from an EMBL/GenBank/DDBJ whole genome shotgun (WGS) entry which is preliminary data.</text>
</comment>
<dbReference type="RefSeq" id="WP_053783424.1">
    <property type="nucleotide sequence ID" value="NZ_LITU01000078.1"/>
</dbReference>
<reference evidence="1 2" key="1">
    <citation type="submission" date="2015-08" db="EMBL/GenBank/DDBJ databases">
        <title>Draft genome sequence of cellulolytic and xylanolytic Paenibacillus sp. A59, isolated from a decaying forest soil from Patagonia, Argentina.</title>
        <authorList>
            <person name="Ghio S."/>
            <person name="Caceres A.M."/>
            <person name="Talia P."/>
            <person name="Grasso D."/>
            <person name="Campos E."/>
        </authorList>
    </citation>
    <scope>NUCLEOTIDE SEQUENCE [LARGE SCALE GENOMIC DNA]</scope>
    <source>
        <strain evidence="1 2">A59</strain>
    </source>
</reference>
<dbReference type="Proteomes" id="UP000037688">
    <property type="component" value="Unassembled WGS sequence"/>
</dbReference>
<organism evidence="1 2">
    <name type="scientific">Paenibacillus xylanivorans</name>
    <dbReference type="NCBI Taxonomy" id="1705561"/>
    <lineage>
        <taxon>Bacteria</taxon>
        <taxon>Bacillati</taxon>
        <taxon>Bacillota</taxon>
        <taxon>Bacilli</taxon>
        <taxon>Bacillales</taxon>
        <taxon>Paenibacillaceae</taxon>
        <taxon>Paenibacillus</taxon>
    </lineage>
</organism>
<dbReference type="EMBL" id="LITU01000078">
    <property type="protein sequence ID" value="KOY13740.1"/>
    <property type="molecule type" value="Genomic_DNA"/>
</dbReference>
<dbReference type="PATRIC" id="fig|1705561.3.peg.5317"/>
<proteinExistence type="predicted"/>
<dbReference type="AlphaFoldDB" id="A0A0M9BJQ7"/>
<gene>
    <name evidence="1" type="ORF">AMS66_25355</name>
</gene>
<protein>
    <submittedName>
        <fullName evidence="1">Uncharacterized protein</fullName>
    </submittedName>
</protein>